<reference evidence="2 4" key="1">
    <citation type="journal article" date="2014" name="BMC Genomics">
        <title>Genome sequence of Anopheles sinensis provides insight into genetics basis of mosquito competence for malaria parasites.</title>
        <authorList>
            <person name="Zhou D."/>
            <person name="Zhang D."/>
            <person name="Ding G."/>
            <person name="Shi L."/>
            <person name="Hou Q."/>
            <person name="Ye Y."/>
            <person name="Xu Y."/>
            <person name="Zhou H."/>
            <person name="Xiong C."/>
            <person name="Li S."/>
            <person name="Yu J."/>
            <person name="Hong S."/>
            <person name="Yu X."/>
            <person name="Zou P."/>
            <person name="Chen C."/>
            <person name="Chang X."/>
            <person name="Wang W."/>
            <person name="Lv Y."/>
            <person name="Sun Y."/>
            <person name="Ma L."/>
            <person name="Shen B."/>
            <person name="Zhu C."/>
        </authorList>
    </citation>
    <scope>NUCLEOTIDE SEQUENCE [LARGE SCALE GENOMIC DNA]</scope>
</reference>
<evidence type="ECO:0000256" key="1">
    <source>
        <dbReference type="SAM" id="SignalP"/>
    </source>
</evidence>
<keyword evidence="4" id="KW-1185">Reference proteome</keyword>
<dbReference type="EnsemblMetazoa" id="ASIC009677-RA">
    <property type="protein sequence ID" value="ASIC009677-PA"/>
    <property type="gene ID" value="ASIC009677"/>
</dbReference>
<gene>
    <name evidence="2" type="ORF">ZHAS_00009677</name>
</gene>
<dbReference type="EMBL" id="ATLV01017150">
    <property type="status" value="NOT_ANNOTATED_CDS"/>
    <property type="molecule type" value="Genomic_DNA"/>
</dbReference>
<feature type="chain" id="PRO_5001784071" evidence="1">
    <location>
        <begin position="22"/>
        <end position="79"/>
    </location>
</feature>
<sequence length="79" mass="8709">MQKVHALQVWILLGFVSGSLLLCDGENSELAKLVDQTEPLVNQVLIEATVAILVNNYVHYGGKQLYFSWDVSDASLSDT</sequence>
<dbReference type="AlphaFoldDB" id="A0A084VV43"/>
<dbReference type="Proteomes" id="UP000030765">
    <property type="component" value="Unassembled WGS sequence"/>
</dbReference>
<evidence type="ECO:0000313" key="4">
    <source>
        <dbReference type="Proteomes" id="UP000030765"/>
    </source>
</evidence>
<feature type="signal peptide" evidence="1">
    <location>
        <begin position="1"/>
        <end position="21"/>
    </location>
</feature>
<keyword evidence="1" id="KW-0732">Signal</keyword>
<proteinExistence type="predicted"/>
<protein>
    <submittedName>
        <fullName evidence="2 3">Uncharacterized protein</fullName>
    </submittedName>
</protein>
<reference evidence="3" key="2">
    <citation type="submission" date="2020-05" db="UniProtKB">
        <authorList>
            <consortium name="EnsemblMetazoa"/>
        </authorList>
    </citation>
    <scope>IDENTIFICATION</scope>
</reference>
<accession>A0A084VV43</accession>
<name>A0A084VV43_ANOSI</name>
<dbReference type="VEuPathDB" id="VectorBase:ASIC009677"/>
<evidence type="ECO:0000313" key="3">
    <source>
        <dbReference type="EnsemblMetazoa" id="ASIC009677-PA"/>
    </source>
</evidence>
<organism evidence="2">
    <name type="scientific">Anopheles sinensis</name>
    <name type="common">Mosquito</name>
    <dbReference type="NCBI Taxonomy" id="74873"/>
    <lineage>
        <taxon>Eukaryota</taxon>
        <taxon>Metazoa</taxon>
        <taxon>Ecdysozoa</taxon>
        <taxon>Arthropoda</taxon>
        <taxon>Hexapoda</taxon>
        <taxon>Insecta</taxon>
        <taxon>Pterygota</taxon>
        <taxon>Neoptera</taxon>
        <taxon>Endopterygota</taxon>
        <taxon>Diptera</taxon>
        <taxon>Nematocera</taxon>
        <taxon>Culicoidea</taxon>
        <taxon>Culicidae</taxon>
        <taxon>Anophelinae</taxon>
        <taxon>Anopheles</taxon>
    </lineage>
</organism>
<evidence type="ECO:0000313" key="2">
    <source>
        <dbReference type="EMBL" id="KFB41837.1"/>
    </source>
</evidence>
<dbReference type="EMBL" id="KE525157">
    <property type="protein sequence ID" value="KFB41837.1"/>
    <property type="molecule type" value="Genomic_DNA"/>
</dbReference>